<dbReference type="InterPro" id="IPR048634">
    <property type="entry name" value="SecD_SecF_C"/>
</dbReference>
<name>A0A3B1DSI3_9ZZZZ</name>
<keyword evidence="5" id="KW-0653">Protein transport</keyword>
<feature type="non-terminal residue" evidence="11">
    <location>
        <position position="1"/>
    </location>
</feature>
<evidence type="ECO:0000256" key="2">
    <source>
        <dbReference type="ARBA" id="ARBA00022448"/>
    </source>
</evidence>
<dbReference type="PANTHER" id="PTHR30081:SF8">
    <property type="entry name" value="PROTEIN TRANSLOCASE SUBUNIT SECF"/>
    <property type="match status" value="1"/>
</dbReference>
<evidence type="ECO:0000256" key="1">
    <source>
        <dbReference type="ARBA" id="ARBA00004651"/>
    </source>
</evidence>
<dbReference type="SUPFAM" id="SSF82866">
    <property type="entry name" value="Multidrug efflux transporter AcrB transmembrane domain"/>
    <property type="match status" value="1"/>
</dbReference>
<dbReference type="Gene3D" id="1.20.1640.10">
    <property type="entry name" value="Multidrug efflux transporter AcrB transmembrane domain"/>
    <property type="match status" value="1"/>
</dbReference>
<evidence type="ECO:0000256" key="4">
    <source>
        <dbReference type="ARBA" id="ARBA00022692"/>
    </source>
</evidence>
<dbReference type="GO" id="GO:0015031">
    <property type="term" value="P:protein transport"/>
    <property type="evidence" value="ECO:0007669"/>
    <property type="project" value="UniProtKB-KW"/>
</dbReference>
<organism evidence="11">
    <name type="scientific">hydrothermal vent metagenome</name>
    <dbReference type="NCBI Taxonomy" id="652676"/>
    <lineage>
        <taxon>unclassified sequences</taxon>
        <taxon>metagenomes</taxon>
        <taxon>ecological metagenomes</taxon>
    </lineage>
</organism>
<dbReference type="PANTHER" id="PTHR30081">
    <property type="entry name" value="PROTEIN-EXPORT MEMBRANE PROTEIN SEC"/>
    <property type="match status" value="1"/>
</dbReference>
<feature type="transmembrane region" description="Helical" evidence="9">
    <location>
        <begin position="31"/>
        <end position="49"/>
    </location>
</feature>
<dbReference type="Pfam" id="PF02355">
    <property type="entry name" value="SecD_SecF_C"/>
    <property type="match status" value="1"/>
</dbReference>
<protein>
    <submittedName>
        <fullName evidence="11">Protein translocase subunit SecF</fullName>
    </submittedName>
</protein>
<proteinExistence type="predicted"/>
<keyword evidence="7" id="KW-0811">Translocation</keyword>
<evidence type="ECO:0000256" key="7">
    <source>
        <dbReference type="ARBA" id="ARBA00023010"/>
    </source>
</evidence>
<feature type="domain" description="Protein export membrane protein SecD/SecF C-terminal" evidence="10">
    <location>
        <begin position="1"/>
        <end position="84"/>
    </location>
</feature>
<evidence type="ECO:0000256" key="8">
    <source>
        <dbReference type="ARBA" id="ARBA00023136"/>
    </source>
</evidence>
<keyword evidence="8 9" id="KW-0472">Membrane</keyword>
<gene>
    <name evidence="11" type="ORF">MNBD_PLANCTO02-226</name>
</gene>
<feature type="transmembrane region" description="Helical" evidence="9">
    <location>
        <begin position="55"/>
        <end position="82"/>
    </location>
</feature>
<dbReference type="GO" id="GO:0005886">
    <property type="term" value="C:plasma membrane"/>
    <property type="evidence" value="ECO:0007669"/>
    <property type="project" value="UniProtKB-SubCell"/>
</dbReference>
<dbReference type="InterPro" id="IPR022813">
    <property type="entry name" value="SecD/SecF_arch_bac"/>
</dbReference>
<reference evidence="11" key="1">
    <citation type="submission" date="2018-06" db="EMBL/GenBank/DDBJ databases">
        <authorList>
            <person name="Zhirakovskaya E."/>
        </authorList>
    </citation>
    <scope>NUCLEOTIDE SEQUENCE</scope>
</reference>
<dbReference type="EMBL" id="UOGL01000297">
    <property type="protein sequence ID" value="VAX39114.1"/>
    <property type="molecule type" value="Genomic_DNA"/>
</dbReference>
<evidence type="ECO:0000256" key="3">
    <source>
        <dbReference type="ARBA" id="ARBA00022475"/>
    </source>
</evidence>
<dbReference type="AlphaFoldDB" id="A0A3B1DSI3"/>
<keyword evidence="3" id="KW-1003">Cell membrane</keyword>
<sequence>VFDRIREVRGKNPDITADMLNLSLNQTLSRTILTSLTTFVVVAILYFFGGEGIHGFAYCLVLGVIVGTYSSIYVASPVLLWLMTRTEKTKEATV</sequence>
<keyword evidence="6 9" id="KW-1133">Transmembrane helix</keyword>
<evidence type="ECO:0000256" key="6">
    <source>
        <dbReference type="ARBA" id="ARBA00022989"/>
    </source>
</evidence>
<evidence type="ECO:0000259" key="10">
    <source>
        <dbReference type="Pfam" id="PF02355"/>
    </source>
</evidence>
<evidence type="ECO:0000313" key="11">
    <source>
        <dbReference type="EMBL" id="VAX39114.1"/>
    </source>
</evidence>
<keyword evidence="4 9" id="KW-0812">Transmembrane</keyword>
<evidence type="ECO:0000256" key="5">
    <source>
        <dbReference type="ARBA" id="ARBA00022927"/>
    </source>
</evidence>
<keyword evidence="2" id="KW-0813">Transport</keyword>
<accession>A0A3B1DSI3</accession>
<evidence type="ECO:0000256" key="9">
    <source>
        <dbReference type="SAM" id="Phobius"/>
    </source>
</evidence>
<comment type="subcellular location">
    <subcellularLocation>
        <location evidence="1">Cell membrane</location>
        <topology evidence="1">Multi-pass membrane protein</topology>
    </subcellularLocation>
</comment>